<keyword evidence="2" id="KW-1185">Reference proteome</keyword>
<protein>
    <submittedName>
        <fullName evidence="1">Uncharacterized protein</fullName>
    </submittedName>
</protein>
<sequence length="83" mass="9047">MILAACVYPITGLLILCTLSFMVALADLKVAAQTVHREGNNVKVISGGNDVFTSSFLVRFRRKVDNDFAHKVASKYGFDNIGP</sequence>
<proteinExistence type="predicted"/>
<dbReference type="STRING" id="37546.A0A1B0GFQ7"/>
<accession>A0A1B0GFQ7</accession>
<reference evidence="1" key="1">
    <citation type="submission" date="2020-05" db="UniProtKB">
        <authorList>
            <consortium name="EnsemblMetazoa"/>
        </authorList>
    </citation>
    <scope>IDENTIFICATION</scope>
    <source>
        <strain evidence="1">Yale</strain>
    </source>
</reference>
<dbReference type="AlphaFoldDB" id="A0A1B0GFQ7"/>
<organism evidence="1 2">
    <name type="scientific">Glossina morsitans morsitans</name>
    <name type="common">Savannah tsetse fly</name>
    <dbReference type="NCBI Taxonomy" id="37546"/>
    <lineage>
        <taxon>Eukaryota</taxon>
        <taxon>Metazoa</taxon>
        <taxon>Ecdysozoa</taxon>
        <taxon>Arthropoda</taxon>
        <taxon>Hexapoda</taxon>
        <taxon>Insecta</taxon>
        <taxon>Pterygota</taxon>
        <taxon>Neoptera</taxon>
        <taxon>Endopterygota</taxon>
        <taxon>Diptera</taxon>
        <taxon>Brachycera</taxon>
        <taxon>Muscomorpha</taxon>
        <taxon>Hippoboscoidea</taxon>
        <taxon>Glossinidae</taxon>
        <taxon>Glossina</taxon>
    </lineage>
</organism>
<evidence type="ECO:0000313" key="1">
    <source>
        <dbReference type="EnsemblMetazoa" id="GMOY012170-PA"/>
    </source>
</evidence>
<dbReference type="Proteomes" id="UP000092444">
    <property type="component" value="Unassembled WGS sequence"/>
</dbReference>
<dbReference type="EnsemblMetazoa" id="GMOY012170-RA">
    <property type="protein sequence ID" value="GMOY012170-PA"/>
    <property type="gene ID" value="GMOY012170"/>
</dbReference>
<name>A0A1B0GFQ7_GLOMM</name>
<dbReference type="EMBL" id="CCAG010017703">
    <property type="status" value="NOT_ANNOTATED_CDS"/>
    <property type="molecule type" value="Genomic_DNA"/>
</dbReference>
<dbReference type="VEuPathDB" id="VectorBase:GMOY012170"/>
<evidence type="ECO:0000313" key="2">
    <source>
        <dbReference type="Proteomes" id="UP000092444"/>
    </source>
</evidence>